<dbReference type="InterPro" id="IPR001387">
    <property type="entry name" value="Cro/C1-type_HTH"/>
</dbReference>
<gene>
    <name evidence="2" type="ORF">ACJDUH_04190</name>
</gene>
<reference evidence="2 3" key="1">
    <citation type="submission" date="2024-11" db="EMBL/GenBank/DDBJ databases">
        <authorList>
            <person name="Heng Y.C."/>
            <person name="Lim A.C.H."/>
            <person name="Lee J.K.Y."/>
            <person name="Kittelmann S."/>
        </authorList>
    </citation>
    <scope>NUCLEOTIDE SEQUENCE [LARGE SCALE GENOMIC DNA]</scope>
    <source>
        <strain evidence="2 3">WILCCON 0202</strain>
    </source>
</reference>
<feature type="domain" description="HTH cro/C1-type" evidence="1">
    <location>
        <begin position="9"/>
        <end position="62"/>
    </location>
</feature>
<dbReference type="PANTHER" id="PTHR37038:SF14">
    <property type="entry name" value="TRANSCRIPTIONAL ACTIVATOR"/>
    <property type="match status" value="1"/>
</dbReference>
<dbReference type="SMART" id="SM00530">
    <property type="entry name" value="HTH_XRE"/>
    <property type="match status" value="1"/>
</dbReference>
<protein>
    <recommendedName>
        <fullName evidence="1">HTH cro/C1-type domain-containing protein</fullName>
    </recommendedName>
</protein>
<dbReference type="InterPro" id="IPR010982">
    <property type="entry name" value="Lambda_DNA-bd_dom_sf"/>
</dbReference>
<evidence type="ECO:0000259" key="1">
    <source>
        <dbReference type="PROSITE" id="PS50943"/>
    </source>
</evidence>
<dbReference type="Gene3D" id="1.25.40.10">
    <property type="entry name" value="Tetratricopeptide repeat domain"/>
    <property type="match status" value="1"/>
</dbReference>
<dbReference type="Gene3D" id="1.10.260.40">
    <property type="entry name" value="lambda repressor-like DNA-binding domains"/>
    <property type="match status" value="1"/>
</dbReference>
<name>A0ABW8TQN4_9CLOT</name>
<proteinExistence type="predicted"/>
<accession>A0ABW8TQN4</accession>
<dbReference type="RefSeq" id="WP_406763901.1">
    <property type="nucleotide sequence ID" value="NZ_JBJHZY010000001.1"/>
</dbReference>
<comment type="caution">
    <text evidence="2">The sequence shown here is derived from an EMBL/GenBank/DDBJ whole genome shotgun (WGS) entry which is preliminary data.</text>
</comment>
<organism evidence="2 3">
    <name type="scientific">Candidatus Clostridium radicumherbarum</name>
    <dbReference type="NCBI Taxonomy" id="3381662"/>
    <lineage>
        <taxon>Bacteria</taxon>
        <taxon>Bacillati</taxon>
        <taxon>Bacillota</taxon>
        <taxon>Clostridia</taxon>
        <taxon>Eubacteriales</taxon>
        <taxon>Clostridiaceae</taxon>
        <taxon>Clostridium</taxon>
    </lineage>
</organism>
<dbReference type="SUPFAM" id="SSF48452">
    <property type="entry name" value="TPR-like"/>
    <property type="match status" value="1"/>
</dbReference>
<dbReference type="Proteomes" id="UP001623661">
    <property type="component" value="Unassembled WGS sequence"/>
</dbReference>
<keyword evidence="3" id="KW-1185">Reference proteome</keyword>
<evidence type="ECO:0000313" key="3">
    <source>
        <dbReference type="Proteomes" id="UP001623661"/>
    </source>
</evidence>
<dbReference type="CDD" id="cd00093">
    <property type="entry name" value="HTH_XRE"/>
    <property type="match status" value="1"/>
</dbReference>
<dbReference type="InterPro" id="IPR011990">
    <property type="entry name" value="TPR-like_helical_dom_sf"/>
</dbReference>
<sequence>MIENIGIIIKTLRHKAKLTQSDFCGDYMDRTILSKIENNIIVPSISQIEYIAKKLNIPINYFFNSFDYVIPKNSSTLVSNDSLISNLYHNCRYNAIIKLYEFCSNSYVRLIDSYKDFYVGMSYYNLGLYNNSIKLLKKYINKYLKCSTNIQEAEVINFSISLNTISKIMLQNSNYLKAKQYLYLAKKYLLEYNQLTSTISYYINNNLGYVLNSLDEFNKTISVLEQFTTLSKENINITVMPYIHWSLGKAYYNISKYDNARAHIYKSIYLLKYSGNAEEVGRCYINYLNILRYSKQYSEALNTIRICKAEFIYNMILMNKFLVEEMAVYFNLGDFEKILDLYTNIEFSKLTDVYRNCVYFMIGHTYCMVNNLNKAKNYLIKCQKYFISQDYSYDLVIVYEDLYNITKSDFYLVKLNHYKSINGKRNIVA</sequence>
<evidence type="ECO:0000313" key="2">
    <source>
        <dbReference type="EMBL" id="MFL0267295.1"/>
    </source>
</evidence>
<dbReference type="PANTHER" id="PTHR37038">
    <property type="entry name" value="TRANSCRIPTIONAL REGULATOR-RELATED"/>
    <property type="match status" value="1"/>
</dbReference>
<dbReference type="SUPFAM" id="SSF47413">
    <property type="entry name" value="lambda repressor-like DNA-binding domains"/>
    <property type="match status" value="1"/>
</dbReference>
<dbReference type="PROSITE" id="PS50943">
    <property type="entry name" value="HTH_CROC1"/>
    <property type="match status" value="1"/>
</dbReference>
<dbReference type="InterPro" id="IPR053163">
    <property type="entry name" value="HTH-type_regulator_Rgg"/>
</dbReference>
<dbReference type="EMBL" id="JBJHZY010000001">
    <property type="protein sequence ID" value="MFL0267295.1"/>
    <property type="molecule type" value="Genomic_DNA"/>
</dbReference>